<feature type="binding site" evidence="6">
    <location>
        <position position="229"/>
    </location>
    <ligand>
        <name>glycine</name>
        <dbReference type="ChEBI" id="CHEBI:57305"/>
    </ligand>
</feature>
<dbReference type="InterPro" id="IPR036188">
    <property type="entry name" value="FAD/NAD-bd_sf"/>
</dbReference>
<keyword evidence="5 6" id="KW-0520">NAD</keyword>
<comment type="caution">
    <text evidence="6">Lacks conserved residue(s) required for the propagation of feature annotation.</text>
</comment>
<evidence type="ECO:0000256" key="5">
    <source>
        <dbReference type="ARBA" id="ARBA00023027"/>
    </source>
</evidence>
<dbReference type="Proteomes" id="UP000555828">
    <property type="component" value="Unassembled WGS sequence"/>
</dbReference>
<dbReference type="NCBIfam" id="TIGR00292">
    <property type="entry name" value="sulfide-dependent adenosine diphosphate thiazole synthase"/>
    <property type="match status" value="1"/>
</dbReference>
<comment type="catalytic activity">
    <reaction evidence="6">
        <text>hydrogen sulfide + glycine + NAD(+) = ADP-5-ethyl-4-methylthiazole-2-carboxylate + nicotinamide + 3 H2O + H(+)</text>
        <dbReference type="Rhea" id="RHEA:55704"/>
        <dbReference type="ChEBI" id="CHEBI:15377"/>
        <dbReference type="ChEBI" id="CHEBI:15378"/>
        <dbReference type="ChEBI" id="CHEBI:17154"/>
        <dbReference type="ChEBI" id="CHEBI:29919"/>
        <dbReference type="ChEBI" id="CHEBI:57305"/>
        <dbReference type="ChEBI" id="CHEBI:57540"/>
        <dbReference type="ChEBI" id="CHEBI:139151"/>
        <dbReference type="EC" id="2.4.2.59"/>
    </reaction>
</comment>
<feature type="binding site" description="in other chain" evidence="6">
    <location>
        <position position="219"/>
    </location>
    <ligand>
        <name>NAD(+)</name>
        <dbReference type="ChEBI" id="CHEBI:57540"/>
        <note>ligand shared between two adjacent protomers</note>
    </ligand>
</feature>
<keyword evidence="3 6" id="KW-0784">Thiamine biosynthesis</keyword>
<dbReference type="Pfam" id="PF01946">
    <property type="entry name" value="Thi4"/>
    <property type="match status" value="1"/>
</dbReference>
<dbReference type="HAMAP" id="MF_00304">
    <property type="entry name" value="Thi4"/>
    <property type="match status" value="1"/>
</dbReference>
<comment type="function">
    <text evidence="6">Involved in the biosynthesis of the thiazole moiety of thiamine. Catalyzes the conversion of NAD and glycine to adenosine diphosphate 5-(2-hydroxyethyl)-4-methylthiazole-2-carboxylate (ADT), an adenylated thiazole intermediate, using free sulfide as a source of sulfur.</text>
</comment>
<feature type="binding site" evidence="6">
    <location>
        <begin position="150"/>
        <end position="152"/>
    </location>
    <ligand>
        <name>NAD(+)</name>
        <dbReference type="ChEBI" id="CHEBI:57540"/>
        <note>ligand shared between two adjacent protomers</note>
    </ligand>
</feature>
<dbReference type="EMBL" id="JACHEX010000001">
    <property type="protein sequence ID" value="MBB6061631.1"/>
    <property type="molecule type" value="Genomic_DNA"/>
</dbReference>
<comment type="similarity">
    <text evidence="6">Belongs to the THI4 family.</text>
</comment>
<feature type="binding site" description="in other chain" evidence="6">
    <location>
        <position position="167"/>
    </location>
    <ligand>
        <name>Fe cation</name>
        <dbReference type="ChEBI" id="CHEBI:24875"/>
        <note>ligand shared between two adjacent protomers</note>
    </ligand>
</feature>
<evidence type="ECO:0000256" key="4">
    <source>
        <dbReference type="ARBA" id="ARBA00023004"/>
    </source>
</evidence>
<evidence type="ECO:0000313" key="7">
    <source>
        <dbReference type="EMBL" id="MBB6061631.1"/>
    </source>
</evidence>
<gene>
    <name evidence="6" type="primary">thi4</name>
    <name evidence="7" type="ORF">HNP65_000053</name>
</gene>
<proteinExistence type="inferred from homology"/>
<dbReference type="GO" id="GO:0016763">
    <property type="term" value="F:pentosyltransferase activity"/>
    <property type="evidence" value="ECO:0007669"/>
    <property type="project" value="UniProtKB-UniRule"/>
</dbReference>
<sequence>MWDYEVSKIIVERFFEKLNDSLKVDVAIVGGGPSALAASYYLSKKGLKVAIFESKNEPGGGTWGGGMMFNELVVEKDIKSFLDELGMNYLIKNNFISVDSVHFASSLLYNATKVGTILFNNVIVEDIVFYENKVNGIVINWAPVIRQKLHVDPITIMAKFVVDGTGHPANVVNMLVDRGIDVDLPMGKIREYPMNAKEGEKFVVENTKEVFPGLYVMGMAAVSVGGGPRMGPIFGGMIKSGLKVANNILEKLSIEVK</sequence>
<evidence type="ECO:0000256" key="1">
    <source>
        <dbReference type="ARBA" id="ARBA00022679"/>
    </source>
</evidence>
<keyword evidence="8" id="KW-1185">Reference proteome</keyword>
<feature type="binding site" evidence="6">
    <location>
        <position position="152"/>
    </location>
    <ligand>
        <name>Fe cation</name>
        <dbReference type="ChEBI" id="CHEBI:24875"/>
        <note>ligand shared between two adjacent protomers</note>
    </ligand>
</feature>
<evidence type="ECO:0000256" key="2">
    <source>
        <dbReference type="ARBA" id="ARBA00022723"/>
    </source>
</evidence>
<dbReference type="EC" id="2.4.2.59" evidence="6"/>
<dbReference type="InterPro" id="IPR002922">
    <property type="entry name" value="Thi4_fam"/>
</dbReference>
<reference evidence="7 8" key="1">
    <citation type="submission" date="2020-08" db="EMBL/GenBank/DDBJ databases">
        <title>Genomic Encyclopedia of Type Strains, Phase IV (KMG-IV): sequencing the most valuable type-strain genomes for metagenomic binning, comparative biology and taxonomic classification.</title>
        <authorList>
            <person name="Goeker M."/>
        </authorList>
    </citation>
    <scope>NUCLEOTIDE SEQUENCE [LARGE SCALE GENOMIC DNA]</scope>
    <source>
        <strain evidence="7 8">DSM 13481</strain>
    </source>
</reference>
<comment type="subunit">
    <text evidence="6">Homooctamer; tetramer of dimers.</text>
</comment>
<dbReference type="Gene3D" id="3.50.50.60">
    <property type="entry name" value="FAD/NAD(P)-binding domain"/>
    <property type="match status" value="1"/>
</dbReference>
<comment type="cofactor">
    <cofactor evidence="6">
        <name>Fe(2+)</name>
        <dbReference type="ChEBI" id="CHEBI:29033"/>
    </cofactor>
</comment>
<accession>A0A841GTC7</accession>
<dbReference type="InterPro" id="IPR022828">
    <property type="entry name" value="Thi4_prok"/>
</dbReference>
<feature type="binding site" description="in other chain" evidence="6">
    <location>
        <position position="124"/>
    </location>
    <ligand>
        <name>NAD(+)</name>
        <dbReference type="ChEBI" id="CHEBI:57540"/>
        <note>ligand shared between two adjacent protomers</note>
    </ligand>
</feature>
<dbReference type="RefSeq" id="WP_184618411.1">
    <property type="nucleotide sequence ID" value="NZ_JACHEX010000001.1"/>
</dbReference>
<evidence type="ECO:0000256" key="3">
    <source>
        <dbReference type="ARBA" id="ARBA00022977"/>
    </source>
</evidence>
<name>A0A841GTC7_9BACT</name>
<dbReference type="GO" id="GO:0009228">
    <property type="term" value="P:thiamine biosynthetic process"/>
    <property type="evidence" value="ECO:0007669"/>
    <property type="project" value="UniProtKB-KW"/>
</dbReference>
<keyword evidence="4 6" id="KW-0408">Iron</keyword>
<dbReference type="PRINTS" id="PR00419">
    <property type="entry name" value="ADXRDTASE"/>
</dbReference>
<dbReference type="AlphaFoldDB" id="A0A841GTC7"/>
<dbReference type="UniPathway" id="UPA00060"/>
<feature type="binding site" description="in other chain" evidence="6">
    <location>
        <position position="34"/>
    </location>
    <ligand>
        <name>NAD(+)</name>
        <dbReference type="ChEBI" id="CHEBI:57540"/>
        <note>ligand shared between two adjacent protomers</note>
    </ligand>
</feature>
<dbReference type="GO" id="GO:0005506">
    <property type="term" value="F:iron ion binding"/>
    <property type="evidence" value="ECO:0007669"/>
    <property type="project" value="UniProtKB-UniRule"/>
</dbReference>
<keyword evidence="1 6" id="KW-0808">Transferase</keyword>
<comment type="pathway">
    <text evidence="6">Cofactor biosynthesis; thiamine diphosphate biosynthesis.</text>
</comment>
<evidence type="ECO:0000313" key="8">
    <source>
        <dbReference type="Proteomes" id="UP000555828"/>
    </source>
</evidence>
<protein>
    <recommendedName>
        <fullName evidence="6">Thiamine thiazole synthase</fullName>
        <ecNumber evidence="6">2.4.2.59</ecNumber>
    </recommendedName>
</protein>
<evidence type="ECO:0000256" key="6">
    <source>
        <dbReference type="HAMAP-Rule" id="MF_00304"/>
    </source>
</evidence>
<dbReference type="GO" id="GO:0009229">
    <property type="term" value="P:thiamine diphosphate biosynthetic process"/>
    <property type="evidence" value="ECO:0007669"/>
    <property type="project" value="UniProtKB-UniRule"/>
</dbReference>
<comment type="caution">
    <text evidence="7">The sequence shown here is derived from an EMBL/GenBank/DDBJ whole genome shotgun (WGS) entry which is preliminary data.</text>
</comment>
<dbReference type="PANTHER" id="PTHR43422">
    <property type="entry name" value="THIAMINE THIAZOLE SYNTHASE"/>
    <property type="match status" value="1"/>
</dbReference>
<dbReference type="GO" id="GO:0052837">
    <property type="term" value="P:thiazole biosynthetic process"/>
    <property type="evidence" value="ECO:0007669"/>
    <property type="project" value="UniProtKB-UniRule"/>
</dbReference>
<dbReference type="PANTHER" id="PTHR43422:SF3">
    <property type="entry name" value="THIAMINE THIAZOLE SYNTHASE"/>
    <property type="match status" value="1"/>
</dbReference>
<keyword evidence="2 6" id="KW-0479">Metal-binding</keyword>
<dbReference type="SUPFAM" id="SSF51905">
    <property type="entry name" value="FAD/NAD(P)-binding domain"/>
    <property type="match status" value="1"/>
</dbReference>
<feature type="binding site" description="in other chain" evidence="6">
    <location>
        <position position="61"/>
    </location>
    <ligand>
        <name>NAD(+)</name>
        <dbReference type="ChEBI" id="CHEBI:57540"/>
        <note>ligand shared between two adjacent protomers</note>
    </ligand>
</feature>
<organism evidence="7 8">
    <name type="scientific">Thermosipho japonicus</name>
    <dbReference type="NCBI Taxonomy" id="90323"/>
    <lineage>
        <taxon>Bacteria</taxon>
        <taxon>Thermotogati</taxon>
        <taxon>Thermotogota</taxon>
        <taxon>Thermotogae</taxon>
        <taxon>Thermotogales</taxon>
        <taxon>Fervidobacteriaceae</taxon>
        <taxon>Thermosipho</taxon>
    </lineage>
</organism>